<gene>
    <name evidence="1" type="ORF">PPRIM_AZ9-3.1.T0250097</name>
</gene>
<organism evidence="1 2">
    <name type="scientific">Paramecium primaurelia</name>
    <dbReference type="NCBI Taxonomy" id="5886"/>
    <lineage>
        <taxon>Eukaryota</taxon>
        <taxon>Sar</taxon>
        <taxon>Alveolata</taxon>
        <taxon>Ciliophora</taxon>
        <taxon>Intramacronucleata</taxon>
        <taxon>Oligohymenophorea</taxon>
        <taxon>Peniculida</taxon>
        <taxon>Parameciidae</taxon>
        <taxon>Paramecium</taxon>
    </lineage>
</organism>
<protein>
    <submittedName>
        <fullName evidence="1">Uncharacterized protein</fullName>
    </submittedName>
</protein>
<sequence length="187" mass="22204">MQFFHLQRTGKFKELIEKQKCEIQQTQKLHHQKFDILEQLKAFKNNDSKDQQNKQIKIKQLDLPKLMKRIYSEKKLKVNSQLQAKQSEKTEASLSKSKFHSTRLKTNDEIPFVKPKLVNIASTDRISTECKERQDYLNYTFGTQFRLRTTNISHSNCKSMMNQKRSTSQTSRIMTTSQQRVINKIFQ</sequence>
<dbReference type="AlphaFoldDB" id="A0A8S1KU67"/>
<dbReference type="Proteomes" id="UP000688137">
    <property type="component" value="Unassembled WGS sequence"/>
</dbReference>
<dbReference type="OMA" id="YLNYTFG"/>
<comment type="caution">
    <text evidence="1">The sequence shown here is derived from an EMBL/GenBank/DDBJ whole genome shotgun (WGS) entry which is preliminary data.</text>
</comment>
<dbReference type="EMBL" id="CAJJDM010000023">
    <property type="protein sequence ID" value="CAD8056872.1"/>
    <property type="molecule type" value="Genomic_DNA"/>
</dbReference>
<evidence type="ECO:0000313" key="2">
    <source>
        <dbReference type="Proteomes" id="UP000688137"/>
    </source>
</evidence>
<reference evidence="1" key="1">
    <citation type="submission" date="2021-01" db="EMBL/GenBank/DDBJ databases">
        <authorList>
            <consortium name="Genoscope - CEA"/>
            <person name="William W."/>
        </authorList>
    </citation>
    <scope>NUCLEOTIDE SEQUENCE</scope>
</reference>
<proteinExistence type="predicted"/>
<name>A0A8S1KU67_PARPR</name>
<evidence type="ECO:0000313" key="1">
    <source>
        <dbReference type="EMBL" id="CAD8056872.1"/>
    </source>
</evidence>
<keyword evidence="2" id="KW-1185">Reference proteome</keyword>
<accession>A0A8S1KU67</accession>